<dbReference type="Proteomes" id="UP000016487">
    <property type="component" value="Unassembled WGS sequence"/>
</dbReference>
<dbReference type="Pfam" id="PF05960">
    <property type="entry name" value="DUF885"/>
    <property type="match status" value="1"/>
</dbReference>
<accession>A0AAD4AEB0</accession>
<evidence type="ECO:0008006" key="3">
    <source>
        <dbReference type="Google" id="ProtNLM"/>
    </source>
</evidence>
<sequence length="616" mass="70200">MVRIGYMICVTILGTIAVSIFGKKNPMKKTTLSLALFAALGLTACNSDNQTTHTTIQPSASVNQSFERFSDAFISQYWAHYPEASSYAGYGKYDDIITIPTAQTRTKNNAFATAQLATLHKFDVNTLTANQKTDYYLIENRLKLSLWHNNTFKSWQWNPSNYNVSGGFALLLNNRFKSTDEKLALVLNRLKFVPEYYQAAQNNIENPTLEFTQLAIQQNKGAFSVLKDDLLETVNNSNLSPEEKALFKSRFADAKTAIHGYVDFLTQLEKELADNNSARSFRIGEALYEQKFAFDIQSGYTAKQMYHKALADKERVTGEMVKLTNQLWPKYFPNTEKPSNKRDAISQLIKHLSVKHVAKEEFVDEISKQIPALEAFVVEKDLITLDADKPLVVRKTPEYMRGYAMASISSPGPYESKGNTFYNVEPMSEMDDATAGSFLREYNHWILQILNIHEAIPGHYTQLVYANKSPSLIKSVFSNGAMVEGWAVYTERMMLEEGYGDFEPEMWLMYYKWNLRVICNTILDYAIHVEGLSKEGGLDLLMNGAFQEKAEAQGKWRRATLSQVQLTSYYSGYREIYDLREAQKEKLGSDFDLKAFHEEFLSFGSSPVKYINELMN</sequence>
<dbReference type="AlphaFoldDB" id="A0AAD4AEB0"/>
<reference evidence="1" key="2">
    <citation type="submission" date="2015-03" db="EMBL/GenBank/DDBJ databases">
        <title>Genome sequence of Pseudoalteromonas citrea.</title>
        <authorList>
            <person name="Xie B.-B."/>
            <person name="Rong J.-C."/>
            <person name="Qin Q.-L."/>
            <person name="Zhang Y.-Z."/>
        </authorList>
    </citation>
    <scope>NUCLEOTIDE SEQUENCE</scope>
    <source>
        <strain evidence="1">DSM 8771</strain>
    </source>
</reference>
<gene>
    <name evidence="1" type="ORF">PCIT_b0332</name>
</gene>
<protein>
    <recommendedName>
        <fullName evidence="3">DUF885 domain-containing protein</fullName>
    </recommendedName>
</protein>
<dbReference type="PANTHER" id="PTHR33361:SF15">
    <property type="entry name" value="DUF885 FAMILY LIPOPROTEIN"/>
    <property type="match status" value="1"/>
</dbReference>
<dbReference type="InterPro" id="IPR010281">
    <property type="entry name" value="DUF885"/>
</dbReference>
<dbReference type="EMBL" id="AHBZ03000027">
    <property type="protein sequence ID" value="KAF7764354.1"/>
    <property type="molecule type" value="Genomic_DNA"/>
</dbReference>
<organism evidence="1 2">
    <name type="scientific">Pseudoalteromonas citrea</name>
    <dbReference type="NCBI Taxonomy" id="43655"/>
    <lineage>
        <taxon>Bacteria</taxon>
        <taxon>Pseudomonadati</taxon>
        <taxon>Pseudomonadota</taxon>
        <taxon>Gammaproteobacteria</taxon>
        <taxon>Alteromonadales</taxon>
        <taxon>Pseudoalteromonadaceae</taxon>
        <taxon>Pseudoalteromonas</taxon>
    </lineage>
</organism>
<reference evidence="1" key="1">
    <citation type="journal article" date="2012" name="J. Bacteriol.">
        <title>Genome sequences of type strains of seven species of the marine bacterium Pseudoalteromonas.</title>
        <authorList>
            <person name="Xie B.B."/>
            <person name="Shu Y.L."/>
            <person name="Qin Q.L."/>
            <person name="Rong J.C."/>
            <person name="Zhang X.Y."/>
            <person name="Chen X.L."/>
            <person name="Shi M."/>
            <person name="He H.L."/>
            <person name="Zhou B.C."/>
            <person name="Zhang Y.Z."/>
        </authorList>
    </citation>
    <scope>NUCLEOTIDE SEQUENCE</scope>
    <source>
        <strain evidence="1">DSM 8771</strain>
    </source>
</reference>
<comment type="caution">
    <text evidence="1">The sequence shown here is derived from an EMBL/GenBank/DDBJ whole genome shotgun (WGS) entry which is preliminary data.</text>
</comment>
<proteinExistence type="predicted"/>
<dbReference type="PANTHER" id="PTHR33361">
    <property type="entry name" value="GLR0591 PROTEIN"/>
    <property type="match status" value="1"/>
</dbReference>
<evidence type="ECO:0000313" key="2">
    <source>
        <dbReference type="Proteomes" id="UP000016487"/>
    </source>
</evidence>
<evidence type="ECO:0000313" key="1">
    <source>
        <dbReference type="EMBL" id="KAF7764354.1"/>
    </source>
</evidence>
<name>A0AAD4AEB0_9GAMM</name>